<gene>
    <name evidence="14" type="primary">ndvB</name>
    <name evidence="14" type="ORF">ROR02_15360</name>
</gene>
<evidence type="ECO:0000256" key="9">
    <source>
        <dbReference type="ARBA" id="ARBA00066964"/>
    </source>
</evidence>
<keyword evidence="3 14" id="KW-0808">Transferase</keyword>
<evidence type="ECO:0000256" key="3">
    <source>
        <dbReference type="ARBA" id="ARBA00022679"/>
    </source>
</evidence>
<feature type="transmembrane region" description="Helical" evidence="13">
    <location>
        <begin position="731"/>
        <end position="757"/>
    </location>
</feature>
<evidence type="ECO:0000256" key="10">
    <source>
        <dbReference type="ARBA" id="ARBA00068721"/>
    </source>
</evidence>
<feature type="transmembrane region" description="Helical" evidence="13">
    <location>
        <begin position="360"/>
        <end position="380"/>
    </location>
</feature>
<dbReference type="Gene3D" id="3.20.20.80">
    <property type="entry name" value="Glycosidases"/>
    <property type="match status" value="1"/>
</dbReference>
<dbReference type="EC" id="2.4.1.336" evidence="9"/>
<name>A0A512H7G7_9PROT</name>
<comment type="caution">
    <text evidence="14">The sequence shown here is derived from an EMBL/GenBank/DDBJ whole genome shotgun (WGS) entry which is preliminary data.</text>
</comment>
<evidence type="ECO:0000313" key="14">
    <source>
        <dbReference type="EMBL" id="GEO81405.1"/>
    </source>
</evidence>
<evidence type="ECO:0000256" key="7">
    <source>
        <dbReference type="ARBA" id="ARBA00023136"/>
    </source>
</evidence>
<evidence type="ECO:0000256" key="8">
    <source>
        <dbReference type="ARBA" id="ARBA00053004"/>
    </source>
</evidence>
<keyword evidence="2" id="KW-0328">Glycosyltransferase</keyword>
<keyword evidence="6 13" id="KW-1133">Transmembrane helix</keyword>
<evidence type="ECO:0000256" key="12">
    <source>
        <dbReference type="SAM" id="MobiDB-lite"/>
    </source>
</evidence>
<dbReference type="FunFam" id="3.90.550.10:FF:000164">
    <property type="entry name" value="Beta-(1-3)-glucosyl transferase"/>
    <property type="match status" value="1"/>
</dbReference>
<dbReference type="Pfam" id="PF13641">
    <property type="entry name" value="Glyco_tranf_2_3"/>
    <property type="match status" value="1"/>
</dbReference>
<dbReference type="GO" id="GO:0016758">
    <property type="term" value="F:hexosyltransferase activity"/>
    <property type="evidence" value="ECO:0007669"/>
    <property type="project" value="TreeGrafter"/>
</dbReference>
<dbReference type="Proteomes" id="UP000321567">
    <property type="component" value="Unassembled WGS sequence"/>
</dbReference>
<dbReference type="SUPFAM" id="SSF51445">
    <property type="entry name" value="(Trans)glycosidases"/>
    <property type="match status" value="1"/>
</dbReference>
<evidence type="ECO:0000256" key="2">
    <source>
        <dbReference type="ARBA" id="ARBA00022676"/>
    </source>
</evidence>
<dbReference type="InterPro" id="IPR017853">
    <property type="entry name" value="GH"/>
</dbReference>
<dbReference type="EMBL" id="BJZO01000035">
    <property type="protein sequence ID" value="GEO81405.1"/>
    <property type="molecule type" value="Genomic_DNA"/>
</dbReference>
<keyword evidence="4 13" id="KW-0812">Transmembrane</keyword>
<evidence type="ECO:0000313" key="15">
    <source>
        <dbReference type="Proteomes" id="UP000321567"/>
    </source>
</evidence>
<keyword evidence="15" id="KW-1185">Reference proteome</keyword>
<feature type="transmembrane region" description="Helical" evidence="13">
    <location>
        <begin position="849"/>
        <end position="866"/>
    </location>
</feature>
<dbReference type="GO" id="GO:0005886">
    <property type="term" value="C:plasma membrane"/>
    <property type="evidence" value="ECO:0007669"/>
    <property type="project" value="TreeGrafter"/>
</dbReference>
<accession>A0A512H7G7</accession>
<evidence type="ECO:0000256" key="13">
    <source>
        <dbReference type="SAM" id="Phobius"/>
    </source>
</evidence>
<feature type="transmembrane region" description="Helical" evidence="13">
    <location>
        <begin position="329"/>
        <end position="348"/>
    </location>
</feature>
<evidence type="ECO:0000256" key="1">
    <source>
        <dbReference type="ARBA" id="ARBA00004141"/>
    </source>
</evidence>
<dbReference type="PANTHER" id="PTHR43867">
    <property type="entry name" value="CELLULOSE SYNTHASE CATALYTIC SUBUNIT A [UDP-FORMING]"/>
    <property type="match status" value="1"/>
</dbReference>
<protein>
    <recommendedName>
        <fullName evidence="10">Beta-monoglucosyldiacylglycerol synthase</fullName>
        <ecNumber evidence="9">2.4.1.336</ecNumber>
    </recommendedName>
    <alternativeName>
        <fullName evidence="11">UDP-glucose:1,2-diacylglycerol 3-beta-D-glucosyltransferase</fullName>
    </alternativeName>
</protein>
<keyword evidence="7 13" id="KW-0472">Membrane</keyword>
<dbReference type="Gene3D" id="3.90.550.10">
    <property type="entry name" value="Spore Coat Polysaccharide Biosynthesis Protein SpsA, Chain A"/>
    <property type="match status" value="1"/>
</dbReference>
<evidence type="ECO:0000256" key="4">
    <source>
        <dbReference type="ARBA" id="ARBA00022692"/>
    </source>
</evidence>
<sequence length="926" mass="101401">MIAPAGPACWGAVTAMTRFYKPTLKVLLAVLLASALHASGWLAVRQAVTPADVVGLVRSVSYTPYRNDPKTESDDDATVERMHDDLALLSSVSRQIRTYSAIGKAEALLPEVAASEGLQVTVGAWVSADQDLNVREMDAAVEAVKASRAVKAVIVGNESILRNEFTVDELIGHIRDIKRRTRGMVDVSTGETWDIWLAHPELASAVDFIAAHILPYWEGIPADYAVEYAFKRYDELRAAFPGKRVVIAEFGWPSRGYNDRAAEPDPVTQAKVLRDFINEAERLGVSYNIVEAFDQPWKTNEGSVGPYWGLFKADRTPKFPLQGLVEENYRPAAIAALIAGALLSLLGLRRGRARFREAFIFSLVANAMGVAAGLALVFPLDTYLNLGAAFGWATGLILMLILAVVVLTKVAEMAEVALGHRPMRLLNPLADGGVGGEGGHHPRQGSRPLMATQGPLVSDAIPERLASQDYPKVSVHIPAYREEPDMLIETLNGIAALDYPNFEVLVIINNTPEPYYWETVKARCEELGPHFKFVFLPKVAGFKAGALNQALPFMAEDAEIIALIDADYLVDPEWLKDLVPTFADPKVAIVQAPQDHRDGDESAFKAFLNDEYAGFFDIGMVQRNEDNAIITHGTMLLIRRSAFEAVGGWATDTIVEDTELGLRLLEAGYSAHYTNRRYGWGVLPDDFKAYKTQRNRWAYGAVQIIRKHWRAMLPGAPGLTPAQKMRFVTGWAVWLSDALGVAVAIFSLLWVPVILFIGAHLPITALMAPAIAAVVIHVAHAVLLYRLRVKISPVRSLRAAIAAMSLQFTVASAVLKALIGDNLPFQRTDKGGAAKRQAKGRWINRSETLLGLALVISSLVLWFTNYNQVDEVFVYAIALAVMSLPYLAAPFMGWLERSARRRAEKAAKESDPPGPGGDATPARESP</sequence>
<proteinExistence type="predicted"/>
<dbReference type="PANTHER" id="PTHR43867:SF4">
    <property type="entry name" value="BETA-(1-3)-GLUCOSYL TRANSFERASE"/>
    <property type="match status" value="1"/>
</dbReference>
<feature type="transmembrane region" description="Helical" evidence="13">
    <location>
        <begin position="763"/>
        <end position="785"/>
    </location>
</feature>
<feature type="region of interest" description="Disordered" evidence="12">
    <location>
        <begin position="902"/>
        <end position="926"/>
    </location>
</feature>
<keyword evidence="5" id="KW-0460">Magnesium</keyword>
<reference evidence="14 15" key="1">
    <citation type="submission" date="2019-07" db="EMBL/GenBank/DDBJ databases">
        <title>Whole genome shotgun sequence of Rhodospirillum oryzae NBRC 107573.</title>
        <authorList>
            <person name="Hosoyama A."/>
            <person name="Uohara A."/>
            <person name="Ohji S."/>
            <person name="Ichikawa N."/>
        </authorList>
    </citation>
    <scope>NUCLEOTIDE SEQUENCE [LARGE SCALE GENOMIC DNA]</scope>
    <source>
        <strain evidence="14 15">NBRC 107573</strain>
    </source>
</reference>
<feature type="transmembrane region" description="Helical" evidence="13">
    <location>
        <begin position="872"/>
        <end position="895"/>
    </location>
</feature>
<dbReference type="InterPro" id="IPR029044">
    <property type="entry name" value="Nucleotide-diphossugar_trans"/>
</dbReference>
<evidence type="ECO:0000256" key="6">
    <source>
        <dbReference type="ARBA" id="ARBA00022989"/>
    </source>
</evidence>
<comment type="subcellular location">
    <subcellularLocation>
        <location evidence="1">Membrane</location>
        <topology evidence="1">Multi-pass membrane protein</topology>
    </subcellularLocation>
</comment>
<evidence type="ECO:0000256" key="11">
    <source>
        <dbReference type="ARBA" id="ARBA00078564"/>
    </source>
</evidence>
<organism evidence="14 15">
    <name type="scientific">Pararhodospirillum oryzae</name>
    <dbReference type="NCBI Taxonomy" id="478448"/>
    <lineage>
        <taxon>Bacteria</taxon>
        <taxon>Pseudomonadati</taxon>
        <taxon>Pseudomonadota</taxon>
        <taxon>Alphaproteobacteria</taxon>
        <taxon>Rhodospirillales</taxon>
        <taxon>Rhodospirillaceae</taxon>
        <taxon>Pararhodospirillum</taxon>
    </lineage>
</organism>
<dbReference type="AlphaFoldDB" id="A0A512H7G7"/>
<comment type="catalytic activity">
    <reaction evidence="8">
        <text>a 1,2-diacyl-sn-glycerol + UDP-alpha-D-glucose = a 1,2-diacyl-3-O-(beta-D-glucopyranosyl)-sn-glycerol + UDP + H(+)</text>
        <dbReference type="Rhea" id="RHEA:17285"/>
        <dbReference type="ChEBI" id="CHEBI:15378"/>
        <dbReference type="ChEBI" id="CHEBI:17815"/>
        <dbReference type="ChEBI" id="CHEBI:58223"/>
        <dbReference type="ChEBI" id="CHEBI:58885"/>
        <dbReference type="ChEBI" id="CHEBI:75799"/>
        <dbReference type="EC" id="2.4.1.336"/>
    </reaction>
</comment>
<evidence type="ECO:0000256" key="5">
    <source>
        <dbReference type="ARBA" id="ARBA00022842"/>
    </source>
</evidence>
<dbReference type="InterPro" id="IPR050321">
    <property type="entry name" value="Glycosyltr_2/OpgH_subfam"/>
</dbReference>
<dbReference type="SUPFAM" id="SSF53448">
    <property type="entry name" value="Nucleotide-diphospho-sugar transferases"/>
    <property type="match status" value="1"/>
</dbReference>
<feature type="transmembrane region" description="Helical" evidence="13">
    <location>
        <begin position="386"/>
        <end position="407"/>
    </location>
</feature>